<sequence>MSIWEYREVRSRIANKGDKYINEQQVLDGLTEMREMVAESLNGRKKHAVRLNDKKCTKQVSQLLKQKWKLRLLYQS</sequence>
<organism evidence="1 2">
    <name type="scientific">Mannheimia haemolytica</name>
    <name type="common">Pasteurella haemolytica</name>
    <dbReference type="NCBI Taxonomy" id="75985"/>
    <lineage>
        <taxon>Bacteria</taxon>
        <taxon>Pseudomonadati</taxon>
        <taxon>Pseudomonadota</taxon>
        <taxon>Gammaproteobacteria</taxon>
        <taxon>Pasteurellales</taxon>
        <taxon>Pasteurellaceae</taxon>
        <taxon>Mannheimia</taxon>
    </lineage>
</organism>
<accession>A0A378MWE2</accession>
<dbReference type="EMBL" id="UGPN01000002">
    <property type="protein sequence ID" value="STY60017.1"/>
    <property type="molecule type" value="Genomic_DNA"/>
</dbReference>
<proteinExistence type="predicted"/>
<dbReference type="Proteomes" id="UP000254802">
    <property type="component" value="Unassembled WGS sequence"/>
</dbReference>
<dbReference type="AlphaFoldDB" id="A0A378MWE2"/>
<evidence type="ECO:0000313" key="2">
    <source>
        <dbReference type="Proteomes" id="UP000254802"/>
    </source>
</evidence>
<name>A0A378MWE2_MANHA</name>
<evidence type="ECO:0000313" key="1">
    <source>
        <dbReference type="EMBL" id="STY60017.1"/>
    </source>
</evidence>
<protein>
    <submittedName>
        <fullName evidence="1">Uncharacterized protein</fullName>
    </submittedName>
</protein>
<gene>
    <name evidence="1" type="ORF">NCTC10638_01209</name>
</gene>
<reference evidence="1 2" key="1">
    <citation type="submission" date="2018-06" db="EMBL/GenBank/DDBJ databases">
        <authorList>
            <consortium name="Pathogen Informatics"/>
            <person name="Doyle S."/>
        </authorList>
    </citation>
    <scope>NUCLEOTIDE SEQUENCE [LARGE SCALE GENOMIC DNA]</scope>
    <source>
        <strain evidence="1 2">NCTC10638</strain>
    </source>
</reference>